<dbReference type="GO" id="GO:0016705">
    <property type="term" value="F:oxidoreductase activity, acting on paired donors, with incorporation or reduction of molecular oxygen"/>
    <property type="evidence" value="ECO:0007669"/>
    <property type="project" value="InterPro"/>
</dbReference>
<organism evidence="8 9">
    <name type="scientific">Metarhizium anisopliae BRIP 53293</name>
    <dbReference type="NCBI Taxonomy" id="1291518"/>
    <lineage>
        <taxon>Eukaryota</taxon>
        <taxon>Fungi</taxon>
        <taxon>Dikarya</taxon>
        <taxon>Ascomycota</taxon>
        <taxon>Pezizomycotina</taxon>
        <taxon>Sordariomycetes</taxon>
        <taxon>Hypocreomycetidae</taxon>
        <taxon>Hypocreales</taxon>
        <taxon>Clavicipitaceae</taxon>
        <taxon>Metarhizium</taxon>
    </lineage>
</organism>
<dbReference type="InterPro" id="IPR036396">
    <property type="entry name" value="Cyt_P450_sf"/>
</dbReference>
<accession>A0A0D9NLX4</accession>
<dbReference type="InterPro" id="IPR017972">
    <property type="entry name" value="Cyt_P450_CS"/>
</dbReference>
<keyword evidence="4 5" id="KW-0408">Iron</keyword>
<feature type="transmembrane region" description="Helical" evidence="7">
    <location>
        <begin position="38"/>
        <end position="57"/>
    </location>
</feature>
<evidence type="ECO:0000256" key="7">
    <source>
        <dbReference type="SAM" id="Phobius"/>
    </source>
</evidence>
<dbReference type="CDD" id="cd11069">
    <property type="entry name" value="CYP_FUM15-like"/>
    <property type="match status" value="1"/>
</dbReference>
<dbReference type="SUPFAM" id="SSF48264">
    <property type="entry name" value="Cytochrome P450"/>
    <property type="match status" value="1"/>
</dbReference>
<proteinExistence type="inferred from homology"/>
<keyword evidence="6" id="KW-0503">Monooxygenase</keyword>
<evidence type="ECO:0000313" key="9">
    <source>
        <dbReference type="Proteomes" id="UP000054544"/>
    </source>
</evidence>
<dbReference type="STRING" id="1291518.A0A0D9NLX4"/>
<comment type="cofactor">
    <cofactor evidence="1 5">
        <name>heme</name>
        <dbReference type="ChEBI" id="CHEBI:30413"/>
    </cofactor>
</comment>
<keyword evidence="7" id="KW-0472">Membrane</keyword>
<keyword evidence="9" id="KW-1185">Reference proteome</keyword>
<evidence type="ECO:0000313" key="8">
    <source>
        <dbReference type="EMBL" id="KJK74906.1"/>
    </source>
</evidence>
<evidence type="ECO:0000256" key="3">
    <source>
        <dbReference type="ARBA" id="ARBA00022723"/>
    </source>
</evidence>
<dbReference type="InterPro" id="IPR050121">
    <property type="entry name" value="Cytochrome_P450_monoxygenase"/>
</dbReference>
<dbReference type="InterPro" id="IPR002401">
    <property type="entry name" value="Cyt_P450_E_grp-I"/>
</dbReference>
<dbReference type="EMBL" id="KE384753">
    <property type="protein sequence ID" value="KJK74906.1"/>
    <property type="molecule type" value="Genomic_DNA"/>
</dbReference>
<evidence type="ECO:0000256" key="5">
    <source>
        <dbReference type="PIRSR" id="PIRSR602401-1"/>
    </source>
</evidence>
<feature type="transmembrane region" description="Helical" evidence="7">
    <location>
        <begin position="12"/>
        <end position="32"/>
    </location>
</feature>
<evidence type="ECO:0000256" key="6">
    <source>
        <dbReference type="RuleBase" id="RU000461"/>
    </source>
</evidence>
<evidence type="ECO:0008006" key="10">
    <source>
        <dbReference type="Google" id="ProtNLM"/>
    </source>
</evidence>
<dbReference type="AlphaFoldDB" id="A0A0D9NLX4"/>
<name>A0A0D9NLX4_METAN</name>
<keyword evidence="3 5" id="KW-0479">Metal-binding</keyword>
<sequence length="558" mass="62751">MFGALGAPSRFLVYNVAIPFLLTKYLNVGIFGSRIMTMMMWLTVLCILRVFYSIFLYPEYFSRFRHIPTPKERSWLWGNCPPHFAEPIGMTLRRINETVPNDGVIRVYDFLCQERLLLTEPKAFGEVLVQNPYVFTKTFQLKYNVSRLIGEGLACSEGEEHRRQRKHLMPAFSYRHIKELYPSIWVKAAELVSCLDKEITGPDGKSNNKVINMKDWASRVTLDIIGVTGMGCDFQSLRNPDNDLALAYSNLFLPLPKNFKYFAQIDNFISPRIISRLPSEYNDMLTANSQYVRRITTGIIEKKRLQLRSQPEVKSVDIISQVLRSDDAFSNDNMVDQVMSFLAAGHETTSTSFQWVMLALSRHPHVQERLRAEIHAGLPVSCFPGRDQGSQGATTPTAAMIDALPYLKAVCSEVLRCFPPAPQTLRVSDYADGYIQGEFIPRGTNLLIAPQAVNYDPKLWGPDAGDFNPDRWMAPGQANSGGAASPYALMTFSHGPHGCIAGGFARAELAILTAAFVGSFRFKLEDADYKIEYDQSVTISPSGGIRIYLEKCLPLDSQ</sequence>
<evidence type="ECO:0000256" key="2">
    <source>
        <dbReference type="ARBA" id="ARBA00022617"/>
    </source>
</evidence>
<reference evidence="9" key="1">
    <citation type="journal article" date="2014" name="BMC Genomics">
        <title>The genome sequence of the biocontrol fungus Metarhizium anisopliae and comparative genomics of Metarhizium species.</title>
        <authorList>
            <person name="Pattemore J.A."/>
            <person name="Hane J.K."/>
            <person name="Williams A.H."/>
            <person name="Wilson B.A."/>
            <person name="Stodart B.J."/>
            <person name="Ash G.J."/>
        </authorList>
    </citation>
    <scope>NUCLEOTIDE SEQUENCE [LARGE SCALE GENOMIC DNA]</scope>
    <source>
        <strain evidence="9">BRIP 53293</strain>
    </source>
</reference>
<evidence type="ECO:0000256" key="4">
    <source>
        <dbReference type="ARBA" id="ARBA00023004"/>
    </source>
</evidence>
<keyword evidence="6" id="KW-0560">Oxidoreductase</keyword>
<keyword evidence="2 5" id="KW-0349">Heme</keyword>
<dbReference type="PROSITE" id="PS00086">
    <property type="entry name" value="CYTOCHROME_P450"/>
    <property type="match status" value="1"/>
</dbReference>
<protein>
    <recommendedName>
        <fullName evidence="10">Cytochrome P450</fullName>
    </recommendedName>
</protein>
<dbReference type="PANTHER" id="PTHR24305:SF227">
    <property type="entry name" value="P450, PUTATIVE (EUROFUNG)-RELATED"/>
    <property type="match status" value="1"/>
</dbReference>
<keyword evidence="7" id="KW-0812">Transmembrane</keyword>
<comment type="similarity">
    <text evidence="6">Belongs to the cytochrome P450 family.</text>
</comment>
<dbReference type="PRINTS" id="PR00463">
    <property type="entry name" value="EP450I"/>
</dbReference>
<dbReference type="GO" id="GO:0005506">
    <property type="term" value="F:iron ion binding"/>
    <property type="evidence" value="ECO:0007669"/>
    <property type="project" value="InterPro"/>
</dbReference>
<keyword evidence="7" id="KW-1133">Transmembrane helix</keyword>
<dbReference type="PANTHER" id="PTHR24305">
    <property type="entry name" value="CYTOCHROME P450"/>
    <property type="match status" value="1"/>
</dbReference>
<dbReference type="GO" id="GO:0020037">
    <property type="term" value="F:heme binding"/>
    <property type="evidence" value="ECO:0007669"/>
    <property type="project" value="InterPro"/>
</dbReference>
<gene>
    <name evidence="8" type="ORF">H634G_09740</name>
</gene>
<dbReference type="Gene3D" id="1.10.630.10">
    <property type="entry name" value="Cytochrome P450"/>
    <property type="match status" value="1"/>
</dbReference>
<dbReference type="Pfam" id="PF00067">
    <property type="entry name" value="p450"/>
    <property type="match status" value="1"/>
</dbReference>
<dbReference type="Proteomes" id="UP000054544">
    <property type="component" value="Unassembled WGS sequence"/>
</dbReference>
<dbReference type="GO" id="GO:0004497">
    <property type="term" value="F:monooxygenase activity"/>
    <property type="evidence" value="ECO:0007669"/>
    <property type="project" value="UniProtKB-KW"/>
</dbReference>
<dbReference type="InterPro" id="IPR001128">
    <property type="entry name" value="Cyt_P450"/>
</dbReference>
<feature type="binding site" description="axial binding residue" evidence="5">
    <location>
        <position position="499"/>
    </location>
    <ligand>
        <name>heme</name>
        <dbReference type="ChEBI" id="CHEBI:30413"/>
    </ligand>
    <ligandPart>
        <name>Fe</name>
        <dbReference type="ChEBI" id="CHEBI:18248"/>
    </ligandPart>
</feature>
<dbReference type="PRINTS" id="PR00385">
    <property type="entry name" value="P450"/>
</dbReference>
<evidence type="ECO:0000256" key="1">
    <source>
        <dbReference type="ARBA" id="ARBA00001971"/>
    </source>
</evidence>